<sequence>MASYRGVEDVSPRRDPALVKGGQASSEGAQGSSQYPMSINYGGEGVEAQDYEASQPPGVTVYLEATESYGKDTVSPVGDDEDGGIHAPSSSVMYDYGTDYAANQPMAVPRYDMGLVDAYDQSPAGNQMTPAMTNNMSGGMPGAMYPSMANGEAAMDPMNAQYWYGSNSIEQPMVSPSCDVTMFHKPMTTRYDNYRYAYPSYYPQNGQSYSPYGSDQTLPYPGNYGMQEEAYSPGKQPFSPRRAVSTGALPAPSKTSPMNSYQVSPDRAAMRGWNTQGYSESMDQNTMQNIPMINQPTPEQQSMQMPARFGPDAFYGELSKRLQQEMKTKRQGSCGRPRSTRHNYVCAMCNARTTPQWRYIKGTSVCNACYMRIRKQKLKQKALEKEEGYIFESDSSEVQTPSDGRMSNSAGAPRGRRTAHG</sequence>
<keyword evidence="1" id="KW-0863">Zinc-finger</keyword>
<comment type="caution">
    <text evidence="4">The sequence shown here is derived from an EMBL/GenBank/DDBJ whole genome shotgun (WGS) entry which is preliminary data.</text>
</comment>
<dbReference type="AlphaFoldDB" id="A0A2H6K759"/>
<gene>
    <name evidence="4" type="ORF">BOVATA_003180</name>
</gene>
<dbReference type="SUPFAM" id="SSF57716">
    <property type="entry name" value="Glucocorticoid receptor-like (DNA-binding domain)"/>
    <property type="match status" value="1"/>
</dbReference>
<dbReference type="SMART" id="SM00401">
    <property type="entry name" value="ZnF_GATA"/>
    <property type="match status" value="1"/>
</dbReference>
<organism evidence="4 5">
    <name type="scientific">Babesia ovata</name>
    <dbReference type="NCBI Taxonomy" id="189622"/>
    <lineage>
        <taxon>Eukaryota</taxon>
        <taxon>Sar</taxon>
        <taxon>Alveolata</taxon>
        <taxon>Apicomplexa</taxon>
        <taxon>Aconoidasida</taxon>
        <taxon>Piroplasmida</taxon>
        <taxon>Babesiidae</taxon>
        <taxon>Babesia</taxon>
    </lineage>
</organism>
<feature type="domain" description="GATA-type" evidence="3">
    <location>
        <begin position="340"/>
        <end position="394"/>
    </location>
</feature>
<keyword evidence="5" id="KW-1185">Reference proteome</keyword>
<feature type="region of interest" description="Disordered" evidence="2">
    <location>
        <begin position="1"/>
        <end position="41"/>
    </location>
</feature>
<evidence type="ECO:0000313" key="4">
    <source>
        <dbReference type="EMBL" id="GBE58825.1"/>
    </source>
</evidence>
<evidence type="ECO:0000259" key="3">
    <source>
        <dbReference type="PROSITE" id="PS50114"/>
    </source>
</evidence>
<dbReference type="PROSITE" id="PS50114">
    <property type="entry name" value="GATA_ZN_FINGER_2"/>
    <property type="match status" value="1"/>
</dbReference>
<protein>
    <submittedName>
        <fullName evidence="4">GATA zinc finger domain-containing protein</fullName>
    </submittedName>
</protein>
<feature type="region of interest" description="Disordered" evidence="2">
    <location>
        <begin position="230"/>
        <end position="264"/>
    </location>
</feature>
<evidence type="ECO:0000313" key="5">
    <source>
        <dbReference type="Proteomes" id="UP000236319"/>
    </source>
</evidence>
<dbReference type="Gene3D" id="3.30.50.10">
    <property type="entry name" value="Erythroid Transcription Factor GATA-1, subunit A"/>
    <property type="match status" value="1"/>
</dbReference>
<reference evidence="4 5" key="1">
    <citation type="journal article" date="2017" name="BMC Genomics">
        <title>Whole-genome assembly of Babesia ovata and comparative genomics between closely related pathogens.</title>
        <authorList>
            <person name="Yamagishi J."/>
            <person name="Asada M."/>
            <person name="Hakimi H."/>
            <person name="Tanaka T.Q."/>
            <person name="Sugimoto C."/>
            <person name="Kawazu S."/>
        </authorList>
    </citation>
    <scope>NUCLEOTIDE SEQUENCE [LARGE SCALE GENOMIC DNA]</scope>
    <source>
        <strain evidence="4 5">Miyake</strain>
    </source>
</reference>
<keyword evidence="1" id="KW-0862">Zinc</keyword>
<proteinExistence type="predicted"/>
<dbReference type="InterPro" id="IPR000679">
    <property type="entry name" value="Znf_GATA"/>
</dbReference>
<feature type="compositionally biased region" description="Polar residues" evidence="2">
    <location>
        <begin position="253"/>
        <end position="263"/>
    </location>
</feature>
<name>A0A2H6K759_9APIC</name>
<evidence type="ECO:0000256" key="2">
    <source>
        <dbReference type="SAM" id="MobiDB-lite"/>
    </source>
</evidence>
<feature type="region of interest" description="Disordered" evidence="2">
    <location>
        <begin position="388"/>
        <end position="421"/>
    </location>
</feature>
<accession>A0A2H6K759</accession>
<dbReference type="RefSeq" id="XP_028865068.1">
    <property type="nucleotide sequence ID" value="XM_029009235.1"/>
</dbReference>
<dbReference type="VEuPathDB" id="PiroplasmaDB:BOVATA_003180"/>
<dbReference type="GO" id="GO:0043565">
    <property type="term" value="F:sequence-specific DNA binding"/>
    <property type="evidence" value="ECO:0007669"/>
    <property type="project" value="InterPro"/>
</dbReference>
<feature type="compositionally biased region" description="Low complexity" evidence="2">
    <location>
        <begin position="21"/>
        <end position="34"/>
    </location>
</feature>
<dbReference type="InterPro" id="IPR013088">
    <property type="entry name" value="Znf_NHR/GATA"/>
</dbReference>
<feature type="compositionally biased region" description="Basic and acidic residues" evidence="2">
    <location>
        <begin position="1"/>
        <end position="17"/>
    </location>
</feature>
<feature type="compositionally biased region" description="Polar residues" evidence="2">
    <location>
        <begin position="396"/>
        <end position="410"/>
    </location>
</feature>
<evidence type="ECO:0000256" key="1">
    <source>
        <dbReference type="PROSITE-ProRule" id="PRU00094"/>
    </source>
</evidence>
<dbReference type="EMBL" id="BDSA01000001">
    <property type="protein sequence ID" value="GBE58825.1"/>
    <property type="molecule type" value="Genomic_DNA"/>
</dbReference>
<dbReference type="Proteomes" id="UP000236319">
    <property type="component" value="Unassembled WGS sequence"/>
</dbReference>
<dbReference type="GeneID" id="39872595"/>
<dbReference type="GO" id="GO:0006355">
    <property type="term" value="P:regulation of DNA-templated transcription"/>
    <property type="evidence" value="ECO:0007669"/>
    <property type="project" value="InterPro"/>
</dbReference>
<dbReference type="Pfam" id="PF00320">
    <property type="entry name" value="GATA"/>
    <property type="match status" value="1"/>
</dbReference>
<dbReference type="OrthoDB" id="366013at2759"/>
<keyword evidence="1" id="KW-0479">Metal-binding</keyword>
<dbReference type="GO" id="GO:0008270">
    <property type="term" value="F:zinc ion binding"/>
    <property type="evidence" value="ECO:0007669"/>
    <property type="project" value="UniProtKB-KW"/>
</dbReference>